<name>A0A6A6D4W5_ZASCE</name>
<keyword evidence="1 3" id="KW-0210">Decarboxylase</keyword>
<organism evidence="5 6">
    <name type="scientific">Zasmidium cellare ATCC 36951</name>
    <dbReference type="NCBI Taxonomy" id="1080233"/>
    <lineage>
        <taxon>Eukaryota</taxon>
        <taxon>Fungi</taxon>
        <taxon>Dikarya</taxon>
        <taxon>Ascomycota</taxon>
        <taxon>Pezizomycotina</taxon>
        <taxon>Dothideomycetes</taxon>
        <taxon>Dothideomycetidae</taxon>
        <taxon>Mycosphaerellales</taxon>
        <taxon>Mycosphaerellaceae</taxon>
        <taxon>Zasmidium</taxon>
    </lineage>
</organism>
<evidence type="ECO:0000256" key="2">
    <source>
        <dbReference type="ARBA" id="ARBA00023239"/>
    </source>
</evidence>
<keyword evidence="2 3" id="KW-0456">Lyase</keyword>
<dbReference type="AlphaFoldDB" id="A0A6A6D4W5"/>
<dbReference type="GeneID" id="54557186"/>
<dbReference type="GO" id="GO:0016831">
    <property type="term" value="F:carboxy-lyase activity"/>
    <property type="evidence" value="ECO:0007669"/>
    <property type="project" value="UniProtKB-KW"/>
</dbReference>
<reference evidence="5" key="1">
    <citation type="journal article" date="2020" name="Stud. Mycol.">
        <title>101 Dothideomycetes genomes: a test case for predicting lifestyles and emergence of pathogens.</title>
        <authorList>
            <person name="Haridas S."/>
            <person name="Albert R."/>
            <person name="Binder M."/>
            <person name="Bloem J."/>
            <person name="Labutti K."/>
            <person name="Salamov A."/>
            <person name="Andreopoulos B."/>
            <person name="Baker S."/>
            <person name="Barry K."/>
            <person name="Bills G."/>
            <person name="Bluhm B."/>
            <person name="Cannon C."/>
            <person name="Castanera R."/>
            <person name="Culley D."/>
            <person name="Daum C."/>
            <person name="Ezra D."/>
            <person name="Gonzalez J."/>
            <person name="Henrissat B."/>
            <person name="Kuo A."/>
            <person name="Liang C."/>
            <person name="Lipzen A."/>
            <person name="Lutzoni F."/>
            <person name="Magnuson J."/>
            <person name="Mondo S."/>
            <person name="Nolan M."/>
            <person name="Ohm R."/>
            <person name="Pangilinan J."/>
            <person name="Park H.-J."/>
            <person name="Ramirez L."/>
            <person name="Alfaro M."/>
            <person name="Sun H."/>
            <person name="Tritt A."/>
            <person name="Yoshinaga Y."/>
            <person name="Zwiers L.-H."/>
            <person name="Turgeon B."/>
            <person name="Goodwin S."/>
            <person name="Spatafora J."/>
            <person name="Crous P."/>
            <person name="Grigoriev I."/>
        </authorList>
    </citation>
    <scope>NUCLEOTIDE SEQUENCE</scope>
    <source>
        <strain evidence="5">ATCC 36951</strain>
    </source>
</reference>
<evidence type="ECO:0000256" key="3">
    <source>
        <dbReference type="RuleBase" id="RU366045"/>
    </source>
</evidence>
<dbReference type="OrthoDB" id="432010at2759"/>
<evidence type="ECO:0000259" key="4">
    <source>
        <dbReference type="Pfam" id="PF04909"/>
    </source>
</evidence>
<dbReference type="RefSeq" id="XP_033674058.1">
    <property type="nucleotide sequence ID" value="XM_033803914.1"/>
</dbReference>
<dbReference type="InterPro" id="IPR032466">
    <property type="entry name" value="Metal_Hydrolase"/>
</dbReference>
<feature type="domain" description="Amidohydrolase-related" evidence="4">
    <location>
        <begin position="68"/>
        <end position="324"/>
    </location>
</feature>
<accession>A0A6A6D4W5</accession>
<evidence type="ECO:0000313" key="6">
    <source>
        <dbReference type="Proteomes" id="UP000799537"/>
    </source>
</evidence>
<gene>
    <name evidence="5" type="ORF">M409DRAFT_17115</name>
</gene>
<dbReference type="Pfam" id="PF04909">
    <property type="entry name" value="Amidohydro_2"/>
    <property type="match status" value="1"/>
</dbReference>
<dbReference type="GO" id="GO:0016787">
    <property type="term" value="F:hydrolase activity"/>
    <property type="evidence" value="ECO:0007669"/>
    <property type="project" value="InterPro"/>
</dbReference>
<dbReference type="PANTHER" id="PTHR21240:SF30">
    <property type="entry name" value="AMIDOHYDROLASE-RELATED DOMAIN-CONTAINING PROTEIN-RELATED"/>
    <property type="match status" value="1"/>
</dbReference>
<sequence length="335" mass="38015">MDPPIINLEEHFCYSEECMRMGDPASPYIDLSTYLPGIKESLLDVGPIRIEAMNKINCTYQVISHAPLNHNLNAAQCRAANDKLAAHVRARPSRFAGFAVLLVAEPQECATELRRCIEQLGFVGALIDSHTHTGTYYDGEAYHAMFATAQDLDVPIYLHPTYPSDAEAISQFQGNYEHLKSSMIGTSAFGWHADVALHVIRLFASGLFDQYPRVKIILGHMGETIPFMLGRIENNCSFWAMERSFRTVYEENIWITTTGNWSLDPMYCILRNTSIEHIMVSADYPFNDGRSSRNFIEELKESGLVSREQLEKIAFRNAERLLKLTDRHSRPQETT</sequence>
<dbReference type="PANTHER" id="PTHR21240">
    <property type="entry name" value="2-AMINO-3-CARBOXYLMUCONATE-6-SEMIALDEHYDE DECARBOXYLASE"/>
    <property type="match status" value="1"/>
</dbReference>
<evidence type="ECO:0000256" key="1">
    <source>
        <dbReference type="ARBA" id="ARBA00022793"/>
    </source>
</evidence>
<dbReference type="EMBL" id="ML993580">
    <property type="protein sequence ID" value="KAF2173169.1"/>
    <property type="molecule type" value="Genomic_DNA"/>
</dbReference>
<proteinExistence type="inferred from homology"/>
<keyword evidence="6" id="KW-1185">Reference proteome</keyword>
<dbReference type="GO" id="GO:0005829">
    <property type="term" value="C:cytosol"/>
    <property type="evidence" value="ECO:0007669"/>
    <property type="project" value="TreeGrafter"/>
</dbReference>
<dbReference type="Proteomes" id="UP000799537">
    <property type="component" value="Unassembled WGS sequence"/>
</dbReference>
<dbReference type="Gene3D" id="3.20.20.140">
    <property type="entry name" value="Metal-dependent hydrolases"/>
    <property type="match status" value="1"/>
</dbReference>
<protein>
    <recommendedName>
        <fullName evidence="4">Amidohydrolase-related domain-containing protein</fullName>
    </recommendedName>
</protein>
<evidence type="ECO:0000313" key="5">
    <source>
        <dbReference type="EMBL" id="KAF2173169.1"/>
    </source>
</evidence>
<comment type="similarity">
    <text evidence="3">Belongs to the metallo-dependent hydrolases superfamily.</text>
</comment>
<dbReference type="SUPFAM" id="SSF51556">
    <property type="entry name" value="Metallo-dependent hydrolases"/>
    <property type="match status" value="1"/>
</dbReference>
<dbReference type="InterPro" id="IPR032465">
    <property type="entry name" value="ACMSD"/>
</dbReference>
<dbReference type="InterPro" id="IPR006680">
    <property type="entry name" value="Amidohydro-rel"/>
</dbReference>
<dbReference type="GO" id="GO:0019748">
    <property type="term" value="P:secondary metabolic process"/>
    <property type="evidence" value="ECO:0007669"/>
    <property type="project" value="TreeGrafter"/>
</dbReference>